<sequence>MLNYKPYLRLVICLLVLASFGEVVLAQDPHIVPLEKSTKPLHLYVQFESHPDREAVISWATTLPGKNHVLYYDTQPRDANTKQYTHRLTKIHSGAYTLEKDEKPMESYYHHAYLNNLQPSTRYYITVESDGKRLGEYSFITAPADDRDVMMFIGGDSRLGADRVEDDNARRRMNTVMRKLFEKSPGIIALAHTADYTNSAHWSQLYYWLKDHFEKTTTADKRLLPIFPARGNHDMDIGFEEMFWWPNRQNDYYYTANINKNTAIVILNTEISINGDQRVWLEKELQTLRPKKRWLGALYHRPAYPSVRAYEDGESRRRAWVPLFEEYKLDLVSSGHDHSMKRTLPILNVKADANGIVYIGDGGLGVRPRDVDPTRWYLKPPGVAKSVHNVHMVDYGAEQITIKAFGIDGQTLDYFVIPLNRAARAKHYQNLLDNPN</sequence>
<gene>
    <name evidence="4" type="ORF">WKR92_10335</name>
</gene>
<evidence type="ECO:0000256" key="1">
    <source>
        <dbReference type="ARBA" id="ARBA00022729"/>
    </source>
</evidence>
<dbReference type="Pfam" id="PF16656">
    <property type="entry name" value="Pur_ac_phosph_N"/>
    <property type="match status" value="1"/>
</dbReference>
<dbReference type="Proteomes" id="UP001580928">
    <property type="component" value="Unassembled WGS sequence"/>
</dbReference>
<organism evidence="4 5">
    <name type="scientific">Albibacterium profundi</name>
    <dbReference type="NCBI Taxonomy" id="3134906"/>
    <lineage>
        <taxon>Bacteria</taxon>
        <taxon>Pseudomonadati</taxon>
        <taxon>Bacteroidota</taxon>
        <taxon>Sphingobacteriia</taxon>
        <taxon>Sphingobacteriales</taxon>
        <taxon>Sphingobacteriaceae</taxon>
        <taxon>Albibacterium</taxon>
    </lineage>
</organism>
<feature type="domain" description="Purple acid phosphatase N-terminal" evidence="3">
    <location>
        <begin position="40"/>
        <end position="141"/>
    </location>
</feature>
<comment type="caution">
    <text evidence="4">The sequence shown here is derived from an EMBL/GenBank/DDBJ whole genome shotgun (WGS) entry which is preliminary data.</text>
</comment>
<dbReference type="EMBL" id="JBBVGT010000002">
    <property type="protein sequence ID" value="MFB5946231.1"/>
    <property type="molecule type" value="Genomic_DNA"/>
</dbReference>
<dbReference type="GO" id="GO:0016787">
    <property type="term" value="F:hydrolase activity"/>
    <property type="evidence" value="ECO:0007669"/>
    <property type="project" value="UniProtKB-KW"/>
</dbReference>
<keyword evidence="1" id="KW-0732">Signal</keyword>
<evidence type="ECO:0000313" key="4">
    <source>
        <dbReference type="EMBL" id="MFB5946231.1"/>
    </source>
</evidence>
<dbReference type="InterPro" id="IPR004843">
    <property type="entry name" value="Calcineurin-like_PHP"/>
</dbReference>
<dbReference type="PANTHER" id="PTHR22953:SF153">
    <property type="entry name" value="PURPLE ACID PHOSPHATASE"/>
    <property type="match status" value="1"/>
</dbReference>
<dbReference type="SUPFAM" id="SSF49363">
    <property type="entry name" value="Purple acid phosphatase, N-terminal domain"/>
    <property type="match status" value="1"/>
</dbReference>
<dbReference type="InterPro" id="IPR008963">
    <property type="entry name" value="Purple_acid_Pase-like_N"/>
</dbReference>
<dbReference type="Gene3D" id="2.60.40.380">
    <property type="entry name" value="Purple acid phosphatase-like, N-terminal"/>
    <property type="match status" value="1"/>
</dbReference>
<keyword evidence="4" id="KW-0378">Hydrolase</keyword>
<evidence type="ECO:0000313" key="5">
    <source>
        <dbReference type="Proteomes" id="UP001580928"/>
    </source>
</evidence>
<dbReference type="PANTHER" id="PTHR22953">
    <property type="entry name" value="ACID PHOSPHATASE RELATED"/>
    <property type="match status" value="1"/>
</dbReference>
<evidence type="ECO:0000259" key="2">
    <source>
        <dbReference type="Pfam" id="PF00149"/>
    </source>
</evidence>
<evidence type="ECO:0000259" key="3">
    <source>
        <dbReference type="Pfam" id="PF16656"/>
    </source>
</evidence>
<dbReference type="InterPro" id="IPR015914">
    <property type="entry name" value="PAPs_N"/>
</dbReference>
<feature type="domain" description="Calcineurin-like phosphoesterase" evidence="2">
    <location>
        <begin position="174"/>
        <end position="339"/>
    </location>
</feature>
<dbReference type="SUPFAM" id="SSF56300">
    <property type="entry name" value="Metallo-dependent phosphatases"/>
    <property type="match status" value="1"/>
</dbReference>
<keyword evidence="5" id="KW-1185">Reference proteome</keyword>
<protein>
    <submittedName>
        <fullName evidence="4">Metallophosphoesterase family protein</fullName>
        <ecNumber evidence="4">3.1.-.-</ecNumber>
    </submittedName>
</protein>
<accession>A0ABV5CF91</accession>
<dbReference type="RefSeq" id="WP_375557758.1">
    <property type="nucleotide sequence ID" value="NZ_JBBVGT010000002.1"/>
</dbReference>
<dbReference type="InterPro" id="IPR029052">
    <property type="entry name" value="Metallo-depent_PP-like"/>
</dbReference>
<dbReference type="Gene3D" id="3.60.21.10">
    <property type="match status" value="1"/>
</dbReference>
<dbReference type="InterPro" id="IPR039331">
    <property type="entry name" value="PAPs-like"/>
</dbReference>
<dbReference type="EC" id="3.1.-.-" evidence="4"/>
<proteinExistence type="predicted"/>
<dbReference type="Pfam" id="PF00149">
    <property type="entry name" value="Metallophos"/>
    <property type="match status" value="1"/>
</dbReference>
<name>A0ABV5CF91_9SPHI</name>
<reference evidence="4 5" key="1">
    <citation type="submission" date="2024-04" db="EMBL/GenBank/DDBJ databases">
        <title>Albibacterium profundi sp. nov., isolated from sediment of the Challenger Deep of Mariana Trench.</title>
        <authorList>
            <person name="Wang Y."/>
        </authorList>
    </citation>
    <scope>NUCLEOTIDE SEQUENCE [LARGE SCALE GENOMIC DNA]</scope>
    <source>
        <strain evidence="4 5">RHL897</strain>
    </source>
</reference>